<gene>
    <name evidence="1" type="ORF">J2782_000769</name>
</gene>
<accession>A0ABU1M4V3</accession>
<evidence type="ECO:0000313" key="2">
    <source>
        <dbReference type="Proteomes" id="UP001184614"/>
    </source>
</evidence>
<sequence length="145" mass="15487">MLVSEQAPTSDLTKALSRLAGNRHSDGVSSIVSADDRNIIINGCYDMMVALNEPSPRAQALEEAAIAKLCDGAIDYELKIAERDVSLQALETQLAAAREALESIANKCATFENINLVGKNSTKAKRGGTMRNVMIIARAALEAKP</sequence>
<keyword evidence="2" id="KW-1185">Reference proteome</keyword>
<dbReference type="RefSeq" id="WP_310010260.1">
    <property type="nucleotide sequence ID" value="NZ_JAVDQT010000001.1"/>
</dbReference>
<name>A0ABU1M4V3_9HYPH</name>
<evidence type="ECO:0000313" key="1">
    <source>
        <dbReference type="EMBL" id="MDR6431064.1"/>
    </source>
</evidence>
<dbReference type="EMBL" id="JAVDQT010000001">
    <property type="protein sequence ID" value="MDR6431064.1"/>
    <property type="molecule type" value="Genomic_DNA"/>
</dbReference>
<comment type="caution">
    <text evidence="1">The sequence shown here is derived from an EMBL/GenBank/DDBJ whole genome shotgun (WGS) entry which is preliminary data.</text>
</comment>
<dbReference type="Proteomes" id="UP001184614">
    <property type="component" value="Unassembled WGS sequence"/>
</dbReference>
<proteinExistence type="predicted"/>
<organism evidence="1 2">
    <name type="scientific">Brucella pseudogrignonensis</name>
    <dbReference type="NCBI Taxonomy" id="419475"/>
    <lineage>
        <taxon>Bacteria</taxon>
        <taxon>Pseudomonadati</taxon>
        <taxon>Pseudomonadota</taxon>
        <taxon>Alphaproteobacteria</taxon>
        <taxon>Hyphomicrobiales</taxon>
        <taxon>Brucellaceae</taxon>
        <taxon>Brucella/Ochrobactrum group</taxon>
        <taxon>Brucella</taxon>
    </lineage>
</organism>
<protein>
    <submittedName>
        <fullName evidence="1">Uncharacterized protein</fullName>
    </submittedName>
</protein>
<reference evidence="1 2" key="1">
    <citation type="submission" date="2023-07" db="EMBL/GenBank/DDBJ databases">
        <title>Sorghum-associated microbial communities from plants grown in Nebraska, USA.</title>
        <authorList>
            <person name="Schachtman D."/>
        </authorList>
    </citation>
    <scope>NUCLEOTIDE SEQUENCE [LARGE SCALE GENOMIC DNA]</scope>
    <source>
        <strain evidence="1 2">DS1730</strain>
    </source>
</reference>